<evidence type="ECO:0000313" key="1">
    <source>
        <dbReference type="EMBL" id="ASV97729.1"/>
    </source>
</evidence>
<dbReference type="KEGG" id="parb:CJU94_05845"/>
<proteinExistence type="predicted"/>
<accession>A0A248VH22</accession>
<keyword evidence="2" id="KW-1185">Reference proteome</keyword>
<sequence>MRYTTGIAFFSLDPQNRYALAKQNKNLTVNAKGLLTFLRAKRAAGEVRFAAWLPAFAIAKFSLTLRANWLRQAVLDEDWTPPPIVCEGQRMRAVARVRLCDADGPKAVRRE</sequence>
<dbReference type="InterPro" id="IPR037049">
    <property type="entry name" value="DUF1214_C_sf"/>
</dbReference>
<gene>
    <name evidence="1" type="ORF">CJU94_05845</name>
</gene>
<reference evidence="1 2" key="1">
    <citation type="submission" date="2017-08" db="EMBL/GenBank/DDBJ databases">
        <title>Identification and genetic characteristics of simultaneous BTEX- and naphthalene-degrading Paraburkholderia sp. BN5 isolated from petroleum-contaminated soil.</title>
        <authorList>
            <person name="Lee Y."/>
            <person name="Jeon C.O."/>
        </authorList>
    </citation>
    <scope>NUCLEOTIDE SEQUENCE [LARGE SCALE GENOMIC DNA]</scope>
    <source>
        <strain evidence="1 2">BN5</strain>
    </source>
</reference>
<protein>
    <submittedName>
        <fullName evidence="1">Uncharacterized protein</fullName>
    </submittedName>
</protein>
<name>A0A248VH22_9BURK</name>
<dbReference type="SUPFAM" id="SSF160935">
    <property type="entry name" value="VPA0735-like"/>
    <property type="match status" value="1"/>
</dbReference>
<dbReference type="AlphaFoldDB" id="A0A248VH22"/>
<dbReference type="EMBL" id="CP022989">
    <property type="protein sequence ID" value="ASV97729.1"/>
    <property type="molecule type" value="Genomic_DNA"/>
</dbReference>
<organism evidence="1 2">
    <name type="scientific">Paraburkholderia aromaticivorans</name>
    <dbReference type="NCBI Taxonomy" id="2026199"/>
    <lineage>
        <taxon>Bacteria</taxon>
        <taxon>Pseudomonadati</taxon>
        <taxon>Pseudomonadota</taxon>
        <taxon>Betaproteobacteria</taxon>
        <taxon>Burkholderiales</taxon>
        <taxon>Burkholderiaceae</taxon>
        <taxon>Paraburkholderia</taxon>
    </lineage>
</organism>
<evidence type="ECO:0000313" key="2">
    <source>
        <dbReference type="Proteomes" id="UP000215158"/>
    </source>
</evidence>
<dbReference type="Gene3D" id="2.60.120.600">
    <property type="entry name" value="Domain of unknown function DUF1214, C-terminal domain"/>
    <property type="match status" value="1"/>
</dbReference>
<dbReference type="Proteomes" id="UP000215158">
    <property type="component" value="Chromosome 1"/>
</dbReference>